<sequence length="109" mass="11881">MAESPNEVVLTSGMTYGAAQALIAAAWPRLRAVLFRPTVEHYKEGRPTAEELELGADDELCRIPDRKAILRGGMTGQNLQHAVMTAFGLETEVTGDGIRGIWRTALDEV</sequence>
<comment type="caution">
    <text evidence="1">The sequence shown here is derived from an EMBL/GenBank/DDBJ whole genome shotgun (WGS) entry which is preliminary data.</text>
</comment>
<evidence type="ECO:0000313" key="2">
    <source>
        <dbReference type="Proteomes" id="UP000676565"/>
    </source>
</evidence>
<organism evidence="1 2">
    <name type="scientific">Gemmata palustris</name>
    <dbReference type="NCBI Taxonomy" id="2822762"/>
    <lineage>
        <taxon>Bacteria</taxon>
        <taxon>Pseudomonadati</taxon>
        <taxon>Planctomycetota</taxon>
        <taxon>Planctomycetia</taxon>
        <taxon>Gemmatales</taxon>
        <taxon>Gemmataceae</taxon>
        <taxon>Gemmata</taxon>
    </lineage>
</organism>
<name>A0ABS5C0J2_9BACT</name>
<dbReference type="EMBL" id="JAGKQQ010000001">
    <property type="protein sequence ID" value="MBP3959504.1"/>
    <property type="molecule type" value="Genomic_DNA"/>
</dbReference>
<dbReference type="Proteomes" id="UP000676565">
    <property type="component" value="Unassembled WGS sequence"/>
</dbReference>
<proteinExistence type="predicted"/>
<accession>A0ABS5C0J2</accession>
<reference evidence="1 2" key="1">
    <citation type="submission" date="2021-04" db="EMBL/GenBank/DDBJ databases">
        <authorList>
            <person name="Ivanova A."/>
        </authorList>
    </citation>
    <scope>NUCLEOTIDE SEQUENCE [LARGE SCALE GENOMIC DNA]</scope>
    <source>
        <strain evidence="1 2">G18</strain>
    </source>
</reference>
<protein>
    <submittedName>
        <fullName evidence="1">Uncharacterized protein</fullName>
    </submittedName>
</protein>
<gene>
    <name evidence="1" type="ORF">J8F10_30030</name>
</gene>
<evidence type="ECO:0000313" key="1">
    <source>
        <dbReference type="EMBL" id="MBP3959504.1"/>
    </source>
</evidence>
<keyword evidence="2" id="KW-1185">Reference proteome</keyword>
<dbReference type="RefSeq" id="WP_210660172.1">
    <property type="nucleotide sequence ID" value="NZ_JAGKQQ010000001.1"/>
</dbReference>